<dbReference type="EC" id="2.7.13.3" evidence="2"/>
<evidence type="ECO:0000256" key="4">
    <source>
        <dbReference type="ARBA" id="ARBA00023012"/>
    </source>
</evidence>
<accession>A0A166UYM9</accession>
<evidence type="ECO:0000313" key="10">
    <source>
        <dbReference type="Proteomes" id="UP000076643"/>
    </source>
</evidence>
<dbReference type="SMART" id="SM00388">
    <property type="entry name" value="HisKA"/>
    <property type="match status" value="1"/>
</dbReference>
<dbReference type="Pfam" id="PF00072">
    <property type="entry name" value="Response_reg"/>
    <property type="match status" value="1"/>
</dbReference>
<dbReference type="SUPFAM" id="SSF47384">
    <property type="entry name" value="Homodimeric domain of signal transducing histidine kinase"/>
    <property type="match status" value="1"/>
</dbReference>
<feature type="domain" description="Response regulatory" evidence="8">
    <location>
        <begin position="442"/>
        <end position="557"/>
    </location>
</feature>
<dbReference type="PATRIC" id="fig|1365250.3.peg.4670"/>
<evidence type="ECO:0000256" key="6">
    <source>
        <dbReference type="SAM" id="Phobius"/>
    </source>
</evidence>
<keyword evidence="3 5" id="KW-0597">Phosphoprotein</keyword>
<dbReference type="SUPFAM" id="SSF52172">
    <property type="entry name" value="CheY-like"/>
    <property type="match status" value="1"/>
</dbReference>
<keyword evidence="6" id="KW-0812">Transmembrane</keyword>
<evidence type="ECO:0000256" key="1">
    <source>
        <dbReference type="ARBA" id="ARBA00000085"/>
    </source>
</evidence>
<dbReference type="PROSITE" id="PS50109">
    <property type="entry name" value="HIS_KIN"/>
    <property type="match status" value="1"/>
</dbReference>
<dbReference type="Pfam" id="PF00512">
    <property type="entry name" value="HisKA"/>
    <property type="match status" value="1"/>
</dbReference>
<dbReference type="InterPro" id="IPR036097">
    <property type="entry name" value="HisK_dim/P_sf"/>
</dbReference>
<proteinExistence type="predicted"/>
<dbReference type="PANTHER" id="PTHR45339">
    <property type="entry name" value="HYBRID SIGNAL TRANSDUCTION HISTIDINE KINASE J"/>
    <property type="match status" value="1"/>
</dbReference>
<dbReference type="InterPro" id="IPR001789">
    <property type="entry name" value="Sig_transdc_resp-reg_receiver"/>
</dbReference>
<keyword evidence="6" id="KW-0472">Membrane</keyword>
<dbReference type="InterPro" id="IPR004358">
    <property type="entry name" value="Sig_transdc_His_kin-like_C"/>
</dbReference>
<organism evidence="9 10">
    <name type="scientific">Pseudoalteromonas luteoviolacea DSM 6061</name>
    <dbReference type="NCBI Taxonomy" id="1365250"/>
    <lineage>
        <taxon>Bacteria</taxon>
        <taxon>Pseudomonadati</taxon>
        <taxon>Pseudomonadota</taxon>
        <taxon>Gammaproteobacteria</taxon>
        <taxon>Alteromonadales</taxon>
        <taxon>Pseudoalteromonadaceae</taxon>
        <taxon>Pseudoalteromonas</taxon>
    </lineage>
</organism>
<dbReference type="Proteomes" id="UP000076643">
    <property type="component" value="Unassembled WGS sequence"/>
</dbReference>
<dbReference type="PANTHER" id="PTHR45339:SF1">
    <property type="entry name" value="HYBRID SIGNAL TRANSDUCTION HISTIDINE KINASE J"/>
    <property type="match status" value="1"/>
</dbReference>
<comment type="caution">
    <text evidence="9">The sequence shown here is derived from an EMBL/GenBank/DDBJ whole genome shotgun (WGS) entry which is preliminary data.</text>
</comment>
<keyword evidence="4" id="KW-0902">Two-component regulatory system</keyword>
<dbReference type="PROSITE" id="PS50110">
    <property type="entry name" value="RESPONSE_REGULATORY"/>
    <property type="match status" value="1"/>
</dbReference>
<dbReference type="GO" id="GO:0000155">
    <property type="term" value="F:phosphorelay sensor kinase activity"/>
    <property type="evidence" value="ECO:0007669"/>
    <property type="project" value="InterPro"/>
</dbReference>
<dbReference type="Gene3D" id="3.30.565.10">
    <property type="entry name" value="Histidine kinase-like ATPase, C-terminal domain"/>
    <property type="match status" value="1"/>
</dbReference>
<evidence type="ECO:0000256" key="5">
    <source>
        <dbReference type="PROSITE-ProRule" id="PRU00169"/>
    </source>
</evidence>
<name>A0A166UYM9_9GAMM</name>
<sequence length="564" mass="63259">MAILITTTMVTMQVLLSQQAISANVINTAGMQRMLSQKAALLLGNEFIKGQQNKFFNEHAFLETIEKMRVNHAFLVERNGQGHVHLSPALIQLYFQQPSELERQVESFLEMLLEAHSLVLANQLSIEKLQQINERSQQLLLVLDQAVTLHEEFATSKVTTLQNAELLVWIFGLLILAIEIRWIFYPMEVSIKNKISHLQRLRQESNRLKHSKGEFLARASHEMRTPLQAILGYLHLFQETKQQSHLDVVSHSAQQLHVLLSSIDDYNALSEQKSIKLENKVAKLSDTVALPISTYKGAAENKKLDFQSELGDELLQVVECDHNRVAWLLGELLNNAVKFTEKGAVRVVAHGVFGANEQASLVCEISDTGPGISSIQKHDEDTKNYQGMQLGLARARLLVSMMGGQLVFNDCEPCGTKVRLELPVKLILQKRASFYQQDATQNVLLVEDNLLNARIVISMLEKLKLSVVHTINGQEAISALQNEEFSLVIMDLNMPIMDGFLAIKLIRQSLGLELPILVLTANTSEQSIARVYELGANTHLFKPVDFAALQEKVEVLLLPTALSE</sequence>
<evidence type="ECO:0000313" key="9">
    <source>
        <dbReference type="EMBL" id="KZN31521.1"/>
    </source>
</evidence>
<dbReference type="SMART" id="SM00387">
    <property type="entry name" value="HATPase_c"/>
    <property type="match status" value="1"/>
</dbReference>
<dbReference type="Gene3D" id="3.40.50.2300">
    <property type="match status" value="1"/>
</dbReference>
<dbReference type="EMBL" id="AUYB01000140">
    <property type="protein sequence ID" value="KZN31521.1"/>
    <property type="molecule type" value="Genomic_DNA"/>
</dbReference>
<comment type="catalytic activity">
    <reaction evidence="1">
        <text>ATP + protein L-histidine = ADP + protein N-phospho-L-histidine.</text>
        <dbReference type="EC" id="2.7.13.3"/>
    </reaction>
</comment>
<keyword evidence="6" id="KW-1133">Transmembrane helix</keyword>
<dbReference type="InterPro" id="IPR005467">
    <property type="entry name" value="His_kinase_dom"/>
</dbReference>
<feature type="modified residue" description="4-aspartylphosphate" evidence="5">
    <location>
        <position position="491"/>
    </location>
</feature>
<evidence type="ECO:0000259" key="8">
    <source>
        <dbReference type="PROSITE" id="PS50110"/>
    </source>
</evidence>
<feature type="transmembrane region" description="Helical" evidence="6">
    <location>
        <begin position="166"/>
        <end position="184"/>
    </location>
</feature>
<dbReference type="CDD" id="cd00082">
    <property type="entry name" value="HisKA"/>
    <property type="match status" value="1"/>
</dbReference>
<evidence type="ECO:0000256" key="2">
    <source>
        <dbReference type="ARBA" id="ARBA00012438"/>
    </source>
</evidence>
<dbReference type="PRINTS" id="PR00344">
    <property type="entry name" value="BCTRLSENSOR"/>
</dbReference>
<dbReference type="SUPFAM" id="SSF55874">
    <property type="entry name" value="ATPase domain of HSP90 chaperone/DNA topoisomerase II/histidine kinase"/>
    <property type="match status" value="1"/>
</dbReference>
<dbReference type="SMART" id="SM00448">
    <property type="entry name" value="REC"/>
    <property type="match status" value="1"/>
</dbReference>
<dbReference type="RefSeq" id="WP_063365982.1">
    <property type="nucleotide sequence ID" value="NZ_AQHB01000038.1"/>
</dbReference>
<reference evidence="9 10" key="1">
    <citation type="submission" date="2013-07" db="EMBL/GenBank/DDBJ databases">
        <title>Comparative Genomic and Metabolomic Analysis of Twelve Strains of Pseudoalteromonas luteoviolacea.</title>
        <authorList>
            <person name="Vynne N.G."/>
            <person name="Mansson M."/>
            <person name="Gram L."/>
        </authorList>
    </citation>
    <scope>NUCLEOTIDE SEQUENCE [LARGE SCALE GENOMIC DNA]</scope>
    <source>
        <strain evidence="9 10">DSM 6061</strain>
    </source>
</reference>
<protein>
    <recommendedName>
        <fullName evidence="2">histidine kinase</fullName>
        <ecNumber evidence="2">2.7.13.3</ecNumber>
    </recommendedName>
</protein>
<dbReference type="Gene3D" id="1.10.287.130">
    <property type="match status" value="1"/>
</dbReference>
<dbReference type="InterPro" id="IPR003661">
    <property type="entry name" value="HisK_dim/P_dom"/>
</dbReference>
<dbReference type="Pfam" id="PF02518">
    <property type="entry name" value="HATPase_c"/>
    <property type="match status" value="1"/>
</dbReference>
<dbReference type="AlphaFoldDB" id="A0A166UYM9"/>
<gene>
    <name evidence="9" type="ORF">N475_23560</name>
</gene>
<dbReference type="InterPro" id="IPR011006">
    <property type="entry name" value="CheY-like_superfamily"/>
</dbReference>
<keyword evidence="10" id="KW-1185">Reference proteome</keyword>
<evidence type="ECO:0000259" key="7">
    <source>
        <dbReference type="PROSITE" id="PS50109"/>
    </source>
</evidence>
<dbReference type="InterPro" id="IPR036890">
    <property type="entry name" value="HATPase_C_sf"/>
</dbReference>
<dbReference type="CDD" id="cd17546">
    <property type="entry name" value="REC_hyHK_CKI1_RcsC-like"/>
    <property type="match status" value="1"/>
</dbReference>
<feature type="domain" description="Histidine kinase" evidence="7">
    <location>
        <begin position="218"/>
        <end position="426"/>
    </location>
</feature>
<dbReference type="InterPro" id="IPR003594">
    <property type="entry name" value="HATPase_dom"/>
</dbReference>
<evidence type="ECO:0000256" key="3">
    <source>
        <dbReference type="ARBA" id="ARBA00022553"/>
    </source>
</evidence>